<protein>
    <submittedName>
        <fullName evidence="3">NUDIX domain-containing protein</fullName>
    </submittedName>
</protein>
<name>A0ABZ1BTQ6_9FIRM</name>
<evidence type="ECO:0000256" key="1">
    <source>
        <dbReference type="ARBA" id="ARBA00022801"/>
    </source>
</evidence>
<evidence type="ECO:0000259" key="2">
    <source>
        <dbReference type="PROSITE" id="PS51462"/>
    </source>
</evidence>
<dbReference type="SUPFAM" id="SSF55811">
    <property type="entry name" value="Nudix"/>
    <property type="match status" value="1"/>
</dbReference>
<dbReference type="InterPro" id="IPR015797">
    <property type="entry name" value="NUDIX_hydrolase-like_dom_sf"/>
</dbReference>
<proteinExistence type="predicted"/>
<organism evidence="3 4">
    <name type="scientific">Carboxydichorda subterranea</name>
    <dbReference type="NCBI Taxonomy" id="3109565"/>
    <lineage>
        <taxon>Bacteria</taxon>
        <taxon>Bacillati</taxon>
        <taxon>Bacillota</taxon>
        <taxon>Limnochordia</taxon>
        <taxon>Limnochordales</taxon>
        <taxon>Geochordaceae</taxon>
        <taxon>Carboxydichorda</taxon>
    </lineage>
</organism>
<dbReference type="InterPro" id="IPR020084">
    <property type="entry name" value="NUDIX_hydrolase_CS"/>
</dbReference>
<evidence type="ECO:0000313" key="3">
    <source>
        <dbReference type="EMBL" id="WRP16195.1"/>
    </source>
</evidence>
<accession>A0ABZ1BTQ6</accession>
<dbReference type="Proteomes" id="UP001332192">
    <property type="component" value="Chromosome"/>
</dbReference>
<evidence type="ECO:0000313" key="4">
    <source>
        <dbReference type="Proteomes" id="UP001332192"/>
    </source>
</evidence>
<keyword evidence="1" id="KW-0378">Hydrolase</keyword>
<dbReference type="Pfam" id="PF00293">
    <property type="entry name" value="NUDIX"/>
    <property type="match status" value="1"/>
</dbReference>
<feature type="domain" description="Nudix hydrolase" evidence="2">
    <location>
        <begin position="1"/>
        <end position="107"/>
    </location>
</feature>
<dbReference type="RefSeq" id="WP_324715467.1">
    <property type="nucleotide sequence ID" value="NZ_CP141615.1"/>
</dbReference>
<dbReference type="InterPro" id="IPR000086">
    <property type="entry name" value="NUDIX_hydrolase_dom"/>
</dbReference>
<dbReference type="EMBL" id="CP141615">
    <property type="protein sequence ID" value="WRP16195.1"/>
    <property type="molecule type" value="Genomic_DNA"/>
</dbReference>
<dbReference type="Gene3D" id="3.90.79.10">
    <property type="entry name" value="Nucleoside Triphosphate Pyrophosphohydrolase"/>
    <property type="match status" value="1"/>
</dbReference>
<dbReference type="PROSITE" id="PS00893">
    <property type="entry name" value="NUDIX_BOX"/>
    <property type="match status" value="1"/>
</dbReference>
<gene>
    <name evidence="3" type="ORF">U7230_08770</name>
</gene>
<keyword evidence="4" id="KW-1185">Reference proteome</keyword>
<reference evidence="3 4" key="1">
    <citation type="journal article" date="2024" name="Front. Microbiol.">
        <title>Novel thermophilic genera Geochorda gen. nov. and Carboxydochorda gen. nov. from the deep terrestrial subsurface reveal the ecophysiological diversity in the class Limnochordia.</title>
        <authorList>
            <person name="Karnachuk O.V."/>
            <person name="Lukina A.P."/>
            <person name="Avakyan M.R."/>
            <person name="Kadnikov V.V."/>
            <person name="Begmatov S."/>
            <person name="Beletsky A.V."/>
            <person name="Vlasova K.G."/>
            <person name="Novikov A.A."/>
            <person name="Shcherbakova V.A."/>
            <person name="Mardanov A.V."/>
            <person name="Ravin N.V."/>
        </authorList>
    </citation>
    <scope>NUCLEOTIDE SEQUENCE [LARGE SCALE GENOMIC DNA]</scope>
    <source>
        <strain evidence="3 4">L945</strain>
    </source>
</reference>
<sequence length="121" mass="13339">MLLLHRAEHGAEYEGDWAWTPPAGGRLPGEAPLSCALRELIEETGLHLSMEATPCGTADWAVFVAEAPPEASVVLDADHDRHEWLPPDEAVRRCRPQRVSMALARAVAWIRHREGRQTASG</sequence>
<dbReference type="PROSITE" id="PS51462">
    <property type="entry name" value="NUDIX"/>
    <property type="match status" value="1"/>
</dbReference>